<evidence type="ECO:0000313" key="2">
    <source>
        <dbReference type="Proteomes" id="UP001163603"/>
    </source>
</evidence>
<protein>
    <submittedName>
        <fullName evidence="1">Uncharacterized protein</fullName>
    </submittedName>
</protein>
<name>A0ACC0XLT1_9ROSI</name>
<reference evidence="2" key="1">
    <citation type="journal article" date="2023" name="G3 (Bethesda)">
        <title>Genome assembly and association tests identify interacting loci associated with vigor, precocity, and sex in interspecific pistachio rootstocks.</title>
        <authorList>
            <person name="Palmer W."/>
            <person name="Jacygrad E."/>
            <person name="Sagayaradj S."/>
            <person name="Cavanaugh K."/>
            <person name="Han R."/>
            <person name="Bertier L."/>
            <person name="Beede B."/>
            <person name="Kafkas S."/>
            <person name="Golino D."/>
            <person name="Preece J."/>
            <person name="Michelmore R."/>
        </authorList>
    </citation>
    <scope>NUCLEOTIDE SEQUENCE [LARGE SCALE GENOMIC DNA]</scope>
</reference>
<proteinExistence type="predicted"/>
<sequence length="90" mass="10295">MTFKGWISQTRMISSGKDAVITLQGVIGGKCVKDIDESLHRYRVSREAWWSAFYRIVEGLAVMGRLGQYSLQEFDDDFEESPLDWDNIGS</sequence>
<evidence type="ECO:0000313" key="1">
    <source>
        <dbReference type="EMBL" id="KAJ0018539.1"/>
    </source>
</evidence>
<organism evidence="1 2">
    <name type="scientific">Pistacia integerrima</name>
    <dbReference type="NCBI Taxonomy" id="434235"/>
    <lineage>
        <taxon>Eukaryota</taxon>
        <taxon>Viridiplantae</taxon>
        <taxon>Streptophyta</taxon>
        <taxon>Embryophyta</taxon>
        <taxon>Tracheophyta</taxon>
        <taxon>Spermatophyta</taxon>
        <taxon>Magnoliopsida</taxon>
        <taxon>eudicotyledons</taxon>
        <taxon>Gunneridae</taxon>
        <taxon>Pentapetalae</taxon>
        <taxon>rosids</taxon>
        <taxon>malvids</taxon>
        <taxon>Sapindales</taxon>
        <taxon>Anacardiaceae</taxon>
        <taxon>Pistacia</taxon>
    </lineage>
</organism>
<comment type="caution">
    <text evidence="1">The sequence shown here is derived from an EMBL/GenBank/DDBJ whole genome shotgun (WGS) entry which is preliminary data.</text>
</comment>
<keyword evidence="2" id="KW-1185">Reference proteome</keyword>
<dbReference type="EMBL" id="CM047747">
    <property type="protein sequence ID" value="KAJ0018539.1"/>
    <property type="molecule type" value="Genomic_DNA"/>
</dbReference>
<accession>A0ACC0XLT1</accession>
<gene>
    <name evidence="1" type="ORF">Pint_11057</name>
</gene>
<dbReference type="Proteomes" id="UP001163603">
    <property type="component" value="Chromosome 12"/>
</dbReference>